<dbReference type="RefSeq" id="WP_109889830.1">
    <property type="nucleotide sequence ID" value="NZ_CP029550.1"/>
</dbReference>
<gene>
    <name evidence="5" type="ORF">DK389_11960</name>
</gene>
<evidence type="ECO:0000313" key="6">
    <source>
        <dbReference type="Proteomes" id="UP000245926"/>
    </source>
</evidence>
<evidence type="ECO:0000313" key="5">
    <source>
        <dbReference type="EMBL" id="AWN41109.1"/>
    </source>
</evidence>
<dbReference type="GO" id="GO:0016491">
    <property type="term" value="F:oxidoreductase activity"/>
    <property type="evidence" value="ECO:0007669"/>
    <property type="project" value="UniProtKB-KW"/>
</dbReference>
<dbReference type="SMART" id="SM00822">
    <property type="entry name" value="PKS_KR"/>
    <property type="match status" value="1"/>
</dbReference>
<reference evidence="6" key="1">
    <citation type="submission" date="2018-05" db="EMBL/GenBank/DDBJ databases">
        <title>Complete Genome Sequence of Methylobacterium sp. 17SD2-17.</title>
        <authorList>
            <person name="Srinivasan S."/>
        </authorList>
    </citation>
    <scope>NUCLEOTIDE SEQUENCE [LARGE SCALE GENOMIC DNA]</scope>
    <source>
        <strain evidence="6">17SD2-17</strain>
    </source>
</reference>
<organism evidence="5 6">
    <name type="scientific">Methylobacterium durans</name>
    <dbReference type="NCBI Taxonomy" id="2202825"/>
    <lineage>
        <taxon>Bacteria</taxon>
        <taxon>Pseudomonadati</taxon>
        <taxon>Pseudomonadota</taxon>
        <taxon>Alphaproteobacteria</taxon>
        <taxon>Hyphomicrobiales</taxon>
        <taxon>Methylobacteriaceae</taxon>
        <taxon>Methylobacterium</taxon>
    </lineage>
</organism>
<dbReference type="EMBL" id="CP029550">
    <property type="protein sequence ID" value="AWN41109.1"/>
    <property type="molecule type" value="Genomic_DNA"/>
</dbReference>
<protein>
    <submittedName>
        <fullName evidence="5">3-oxoacyl-ACP reductase</fullName>
    </submittedName>
</protein>
<dbReference type="PANTHER" id="PTHR42879">
    <property type="entry name" value="3-OXOACYL-(ACYL-CARRIER-PROTEIN) REDUCTASE"/>
    <property type="match status" value="1"/>
</dbReference>
<proteinExistence type="inferred from homology"/>
<comment type="similarity">
    <text evidence="1 3">Belongs to the short-chain dehydrogenases/reductases (SDR) family.</text>
</comment>
<dbReference type="Proteomes" id="UP000245926">
    <property type="component" value="Chromosome"/>
</dbReference>
<dbReference type="OrthoDB" id="9804774at2"/>
<dbReference type="FunFam" id="3.40.50.720:FF:000173">
    <property type="entry name" value="3-oxoacyl-[acyl-carrier protein] reductase"/>
    <property type="match status" value="1"/>
</dbReference>
<dbReference type="InterPro" id="IPR036291">
    <property type="entry name" value="NAD(P)-bd_dom_sf"/>
</dbReference>
<evidence type="ECO:0000256" key="2">
    <source>
        <dbReference type="ARBA" id="ARBA00023002"/>
    </source>
</evidence>
<dbReference type="InterPro" id="IPR050259">
    <property type="entry name" value="SDR"/>
</dbReference>
<dbReference type="InterPro" id="IPR020904">
    <property type="entry name" value="Sc_DH/Rdtase_CS"/>
</dbReference>
<dbReference type="AlphaFoldDB" id="A0A2U8W4V9"/>
<dbReference type="PRINTS" id="PR00081">
    <property type="entry name" value="GDHRDH"/>
</dbReference>
<dbReference type="PROSITE" id="PS00061">
    <property type="entry name" value="ADH_SHORT"/>
    <property type="match status" value="1"/>
</dbReference>
<evidence type="ECO:0000256" key="1">
    <source>
        <dbReference type="ARBA" id="ARBA00006484"/>
    </source>
</evidence>
<dbReference type="GO" id="GO:0032787">
    <property type="term" value="P:monocarboxylic acid metabolic process"/>
    <property type="evidence" value="ECO:0007669"/>
    <property type="project" value="UniProtKB-ARBA"/>
</dbReference>
<keyword evidence="6" id="KW-1185">Reference proteome</keyword>
<evidence type="ECO:0000259" key="4">
    <source>
        <dbReference type="SMART" id="SM00822"/>
    </source>
</evidence>
<dbReference type="InterPro" id="IPR002347">
    <property type="entry name" value="SDR_fam"/>
</dbReference>
<dbReference type="Pfam" id="PF00106">
    <property type="entry name" value="adh_short"/>
    <property type="match status" value="1"/>
</dbReference>
<feature type="domain" description="Ketoreductase" evidence="4">
    <location>
        <begin position="2"/>
        <end position="183"/>
    </location>
</feature>
<dbReference type="Gene3D" id="3.40.50.720">
    <property type="entry name" value="NAD(P)-binding Rossmann-like Domain"/>
    <property type="match status" value="1"/>
</dbReference>
<dbReference type="InterPro" id="IPR057326">
    <property type="entry name" value="KR_dom"/>
</dbReference>
<keyword evidence="2" id="KW-0560">Oxidoreductase</keyword>
<dbReference type="SUPFAM" id="SSF51735">
    <property type="entry name" value="NAD(P)-binding Rossmann-fold domains"/>
    <property type="match status" value="1"/>
</dbReference>
<dbReference type="KEGG" id="mets:DK389_11960"/>
<sequence>MPNVLVTGGSRGLGLAIATRLAACGHDVIAVARRDSEGLLAAAEAARAAETGSIRFRAADLSDIETLPALVRETRREFGKLYGLVNNAGLGTEGLLATMQNPHIEALIRLNTLSPIMLTKFVVRGMMADGGGRIVNLASIIAATGYSGLSVYAATKASLVGFTKSLAREVGHLGITVNAVAPGFIDTEMTEGLGAEGRERIVRRSALRRLAGAEDVAHAVEYLLGPGGRNVTGTVLTVDAGNTA</sequence>
<accession>A0A2U8W4V9</accession>
<evidence type="ECO:0000256" key="3">
    <source>
        <dbReference type="RuleBase" id="RU000363"/>
    </source>
</evidence>
<name>A0A2U8W4V9_9HYPH</name>
<dbReference type="PRINTS" id="PR00080">
    <property type="entry name" value="SDRFAMILY"/>
</dbReference>
<dbReference type="PANTHER" id="PTHR42879:SF2">
    <property type="entry name" value="3-OXOACYL-[ACYL-CARRIER-PROTEIN] REDUCTASE FABG"/>
    <property type="match status" value="1"/>
</dbReference>